<evidence type="ECO:0000313" key="1">
    <source>
        <dbReference type="EMBL" id="TWW00439.1"/>
    </source>
</evidence>
<protein>
    <recommendedName>
        <fullName evidence="3">Lipoprotein</fullName>
    </recommendedName>
</protein>
<dbReference type="AlphaFoldDB" id="A0A5C6LXL5"/>
<organism evidence="1 2">
    <name type="scientific">Chitinophaga pinensis</name>
    <dbReference type="NCBI Taxonomy" id="79329"/>
    <lineage>
        <taxon>Bacteria</taxon>
        <taxon>Pseudomonadati</taxon>
        <taxon>Bacteroidota</taxon>
        <taxon>Chitinophagia</taxon>
        <taxon>Chitinophagales</taxon>
        <taxon>Chitinophagaceae</taxon>
        <taxon>Chitinophaga</taxon>
    </lineage>
</organism>
<dbReference type="PROSITE" id="PS51257">
    <property type="entry name" value="PROKAR_LIPOPROTEIN"/>
    <property type="match status" value="1"/>
</dbReference>
<comment type="caution">
    <text evidence="1">The sequence shown here is derived from an EMBL/GenBank/DDBJ whole genome shotgun (WGS) entry which is preliminary data.</text>
</comment>
<reference evidence="1 2" key="1">
    <citation type="submission" date="2019-08" db="EMBL/GenBank/DDBJ databases">
        <title>Whole genome sequencing of chitin degrading bacteria Chitinophaga pinensis YS16.</title>
        <authorList>
            <person name="Singh R.P."/>
            <person name="Manchanda G."/>
            <person name="Maurya I.K."/>
            <person name="Joshi N.K."/>
            <person name="Srivastava A.K."/>
        </authorList>
    </citation>
    <scope>NUCLEOTIDE SEQUENCE [LARGE SCALE GENOMIC DNA]</scope>
    <source>
        <strain evidence="1 2">YS-16</strain>
    </source>
</reference>
<evidence type="ECO:0000313" key="2">
    <source>
        <dbReference type="Proteomes" id="UP000318815"/>
    </source>
</evidence>
<name>A0A5C6LXL5_9BACT</name>
<proteinExistence type="predicted"/>
<keyword evidence="2" id="KW-1185">Reference proteome</keyword>
<dbReference type="RefSeq" id="WP_146305037.1">
    <property type="nucleotide sequence ID" value="NZ_VOHS01000008.1"/>
</dbReference>
<accession>A0A5C6LXL5</accession>
<dbReference type="OrthoDB" id="671375at2"/>
<gene>
    <name evidence="1" type="ORF">FEF09_10330</name>
</gene>
<evidence type="ECO:0008006" key="3">
    <source>
        <dbReference type="Google" id="ProtNLM"/>
    </source>
</evidence>
<sequence>MRSAPFLLCSAILCLLFSGCRKDDDQYYEGVVVYQSCTTTVVAVTNRDYGVAWTNCHNGARYEHVFEAHVAGTGHIGDGLHPGDKIRFELAPRESFAYCKVMDCTPSLTASIILRRV</sequence>
<dbReference type="Proteomes" id="UP000318815">
    <property type="component" value="Unassembled WGS sequence"/>
</dbReference>
<dbReference type="EMBL" id="VOHS01000008">
    <property type="protein sequence ID" value="TWW00439.1"/>
    <property type="molecule type" value="Genomic_DNA"/>
</dbReference>